<dbReference type="AlphaFoldDB" id="A0A6L3B284"/>
<reference evidence="1 2" key="1">
    <citation type="submission" date="2018-07" db="EMBL/GenBank/DDBJ databases">
        <title>Genome sequence of Roseomonas fauriae ATCC 49958.</title>
        <authorList>
            <person name="Sant'Anna F.H."/>
            <person name="Baldani J.I."/>
            <person name="Zilli J.E."/>
            <person name="Reis V.M."/>
            <person name="Hartmann A."/>
            <person name="Cruz L."/>
            <person name="de Souza E.M."/>
            <person name="de Oliveira Pedrosa F."/>
            <person name="Passaglia L.M.P."/>
        </authorList>
    </citation>
    <scope>NUCLEOTIDE SEQUENCE [LARGE SCALE GENOMIC DNA]</scope>
    <source>
        <strain evidence="1 2">ATCC 49958</strain>
    </source>
</reference>
<evidence type="ECO:0000313" key="1">
    <source>
        <dbReference type="EMBL" id="KAA0686179.1"/>
    </source>
</evidence>
<comment type="caution">
    <text evidence="1">The sequence shown here is derived from an EMBL/GenBank/DDBJ whole genome shotgun (WGS) entry which is preliminary data.</text>
</comment>
<proteinExistence type="predicted"/>
<dbReference type="Proteomes" id="UP000476837">
    <property type="component" value="Unassembled WGS sequence"/>
</dbReference>
<sequence>MNEPRKHMVVTVSGHPLQRGVGEPVVTASKLPAAIAASGKGRGPKTVQAMKFREFGDLANPGVDLVDAADEAAAKRHHSRLKAADTRRRNTLERVRALKPVVAQMCADGIDGPAALAAEFNVRGIPSERGGSWSGADIRRLLDWIAEADGVKTVSVPWNRRGWVEGLKPILTELRATGLATPEEIAAVLNARLIPNGSGRAWWPEDVARVLVWADAL</sequence>
<organism evidence="1 2">
    <name type="scientific">Azospirillum brasilense</name>
    <dbReference type="NCBI Taxonomy" id="192"/>
    <lineage>
        <taxon>Bacteria</taxon>
        <taxon>Pseudomonadati</taxon>
        <taxon>Pseudomonadota</taxon>
        <taxon>Alphaproteobacteria</taxon>
        <taxon>Rhodospirillales</taxon>
        <taxon>Azospirillaceae</taxon>
        <taxon>Azospirillum</taxon>
    </lineage>
</organism>
<evidence type="ECO:0000313" key="2">
    <source>
        <dbReference type="Proteomes" id="UP000476837"/>
    </source>
</evidence>
<dbReference type="RefSeq" id="WP_149164752.1">
    <property type="nucleotide sequence ID" value="NZ_QOKV01000005.1"/>
</dbReference>
<evidence type="ECO:0008006" key="3">
    <source>
        <dbReference type="Google" id="ProtNLM"/>
    </source>
</evidence>
<dbReference type="EMBL" id="QOKV01000005">
    <property type="protein sequence ID" value="KAA0686179.1"/>
    <property type="molecule type" value="Genomic_DNA"/>
</dbReference>
<gene>
    <name evidence="1" type="ORF">DS837_10800</name>
</gene>
<name>A0A6L3B284_AZOBR</name>
<protein>
    <recommendedName>
        <fullName evidence="3">Recombinase domain-containing protein</fullName>
    </recommendedName>
</protein>
<accession>A0A6L3B284</accession>